<name>A0A9N9AR46_9GLOM</name>
<sequence length="133" mass="15102">IRDTQLIRIVNSTWLGTYPLPEPFNVKQEQNDHCCCLQPRCVIFLPYLSVDVAVPCLSRIALGKPCGEVILRKSKKKNGSTTQFIVKIFEEFFENIASSSSAVAITEDQQFILHFFIEYQLKNPSSLLYDKGA</sequence>
<proteinExistence type="predicted"/>
<gene>
    <name evidence="1" type="ORF">AMORRO_LOCUS4985</name>
</gene>
<protein>
    <submittedName>
        <fullName evidence="1">9789_t:CDS:1</fullName>
    </submittedName>
</protein>
<comment type="caution">
    <text evidence="1">The sequence shown here is derived from an EMBL/GenBank/DDBJ whole genome shotgun (WGS) entry which is preliminary data.</text>
</comment>
<accession>A0A9N9AR46</accession>
<dbReference type="Proteomes" id="UP000789342">
    <property type="component" value="Unassembled WGS sequence"/>
</dbReference>
<evidence type="ECO:0000313" key="1">
    <source>
        <dbReference type="EMBL" id="CAG8537898.1"/>
    </source>
</evidence>
<dbReference type="EMBL" id="CAJVPV010002859">
    <property type="protein sequence ID" value="CAG8537898.1"/>
    <property type="molecule type" value="Genomic_DNA"/>
</dbReference>
<evidence type="ECO:0000313" key="2">
    <source>
        <dbReference type="Proteomes" id="UP000789342"/>
    </source>
</evidence>
<dbReference type="AlphaFoldDB" id="A0A9N9AR46"/>
<feature type="non-terminal residue" evidence="1">
    <location>
        <position position="133"/>
    </location>
</feature>
<organism evidence="1 2">
    <name type="scientific">Acaulospora morrowiae</name>
    <dbReference type="NCBI Taxonomy" id="94023"/>
    <lineage>
        <taxon>Eukaryota</taxon>
        <taxon>Fungi</taxon>
        <taxon>Fungi incertae sedis</taxon>
        <taxon>Mucoromycota</taxon>
        <taxon>Glomeromycotina</taxon>
        <taxon>Glomeromycetes</taxon>
        <taxon>Diversisporales</taxon>
        <taxon>Acaulosporaceae</taxon>
        <taxon>Acaulospora</taxon>
    </lineage>
</organism>
<keyword evidence="2" id="KW-1185">Reference proteome</keyword>
<reference evidence="1" key="1">
    <citation type="submission" date="2021-06" db="EMBL/GenBank/DDBJ databases">
        <authorList>
            <person name="Kallberg Y."/>
            <person name="Tangrot J."/>
            <person name="Rosling A."/>
        </authorList>
    </citation>
    <scope>NUCLEOTIDE SEQUENCE</scope>
    <source>
        <strain evidence="1">CL551</strain>
    </source>
</reference>